<dbReference type="GO" id="GO:0009897">
    <property type="term" value="C:external side of plasma membrane"/>
    <property type="evidence" value="ECO:0007669"/>
    <property type="project" value="TreeGrafter"/>
</dbReference>
<dbReference type="SUPFAM" id="SSF48726">
    <property type="entry name" value="Immunoglobulin"/>
    <property type="match status" value="1"/>
</dbReference>
<keyword evidence="3" id="KW-0732">Signal</keyword>
<keyword evidence="2" id="KW-0812">Transmembrane</keyword>
<protein>
    <recommendedName>
        <fullName evidence="4">CD3 gamma/delta subunit Ig-like domain-containing protein</fullName>
    </recommendedName>
</protein>
<keyword evidence="2" id="KW-0472">Membrane</keyword>
<dbReference type="GO" id="GO:0042105">
    <property type="term" value="C:alpha-beta T cell receptor complex"/>
    <property type="evidence" value="ECO:0007669"/>
    <property type="project" value="TreeGrafter"/>
</dbReference>
<dbReference type="InterPro" id="IPR036179">
    <property type="entry name" value="Ig-like_dom_sf"/>
</dbReference>
<name>A0A8T2INP1_9PIPI</name>
<dbReference type="InterPro" id="IPR015484">
    <property type="entry name" value="CD3_esu/gsu/dsu"/>
</dbReference>
<dbReference type="EMBL" id="JAACNH010000008">
    <property type="protein sequence ID" value="KAG8434539.1"/>
    <property type="molecule type" value="Genomic_DNA"/>
</dbReference>
<feature type="signal peptide" evidence="3">
    <location>
        <begin position="1"/>
        <end position="21"/>
    </location>
</feature>
<dbReference type="Pfam" id="PF16680">
    <property type="entry name" value="Ig_4"/>
    <property type="match status" value="1"/>
</dbReference>
<dbReference type="PANTHER" id="PTHR10570:SF8">
    <property type="entry name" value="T-CELL SURFACE GLYCOPROTEIN CD3 GAMMA CHAIN"/>
    <property type="match status" value="1"/>
</dbReference>
<dbReference type="PANTHER" id="PTHR10570">
    <property type="entry name" value="T-CELL SURFACE GLYCOPROTEIN CD3 GAMMA CHAIN / DELTA CHAIN"/>
    <property type="match status" value="1"/>
</dbReference>
<feature type="chain" id="PRO_5035874013" description="CD3 gamma/delta subunit Ig-like domain-containing protein" evidence="3">
    <location>
        <begin position="22"/>
        <end position="134"/>
    </location>
</feature>
<feature type="domain" description="CD3 gamma/delta subunit Ig-like" evidence="4">
    <location>
        <begin position="31"/>
        <end position="95"/>
    </location>
</feature>
<feature type="transmembrane region" description="Helical" evidence="2">
    <location>
        <begin position="100"/>
        <end position="121"/>
    </location>
</feature>
<evidence type="ECO:0000313" key="6">
    <source>
        <dbReference type="Proteomes" id="UP000812440"/>
    </source>
</evidence>
<evidence type="ECO:0000256" key="2">
    <source>
        <dbReference type="SAM" id="Phobius"/>
    </source>
</evidence>
<evidence type="ECO:0000313" key="5">
    <source>
        <dbReference type="EMBL" id="KAG8434539.1"/>
    </source>
</evidence>
<dbReference type="OrthoDB" id="8941324at2759"/>
<sequence>MNCYLHFTWLLILALSKKVICNNIDVELKNNKLSLKCNGENSFWKHEDLQLMDANKTLLLGSVWDDPRGQYICKEGSKEHTIDVFVRMCQNCVELDFGTISGFIVADIIMISLIAMAVYCVSGSETRRPARGKM</sequence>
<dbReference type="Gene3D" id="2.60.40.10">
    <property type="entry name" value="Immunoglobulins"/>
    <property type="match status" value="1"/>
</dbReference>
<dbReference type="GO" id="GO:0007166">
    <property type="term" value="P:cell surface receptor signaling pathway"/>
    <property type="evidence" value="ECO:0007669"/>
    <property type="project" value="TreeGrafter"/>
</dbReference>
<keyword evidence="6" id="KW-1185">Reference proteome</keyword>
<keyword evidence="2" id="KW-1133">Transmembrane helix</keyword>
<dbReference type="GO" id="GO:0045059">
    <property type="term" value="P:positive thymic T cell selection"/>
    <property type="evidence" value="ECO:0007669"/>
    <property type="project" value="TreeGrafter"/>
</dbReference>
<dbReference type="AlphaFoldDB" id="A0A8T2INP1"/>
<accession>A0A8T2INP1</accession>
<dbReference type="GO" id="GO:0004888">
    <property type="term" value="F:transmembrane signaling receptor activity"/>
    <property type="evidence" value="ECO:0007669"/>
    <property type="project" value="TreeGrafter"/>
</dbReference>
<evidence type="ECO:0000256" key="3">
    <source>
        <dbReference type="SAM" id="SignalP"/>
    </source>
</evidence>
<organism evidence="5 6">
    <name type="scientific">Hymenochirus boettgeri</name>
    <name type="common">Congo dwarf clawed frog</name>
    <dbReference type="NCBI Taxonomy" id="247094"/>
    <lineage>
        <taxon>Eukaryota</taxon>
        <taxon>Metazoa</taxon>
        <taxon>Chordata</taxon>
        <taxon>Craniata</taxon>
        <taxon>Vertebrata</taxon>
        <taxon>Euteleostomi</taxon>
        <taxon>Amphibia</taxon>
        <taxon>Batrachia</taxon>
        <taxon>Anura</taxon>
        <taxon>Pipoidea</taxon>
        <taxon>Pipidae</taxon>
        <taxon>Pipinae</taxon>
        <taxon>Hymenochirus</taxon>
    </lineage>
</organism>
<gene>
    <name evidence="5" type="ORF">GDO86_012787</name>
</gene>
<dbReference type="InterPro" id="IPR013783">
    <property type="entry name" value="Ig-like_fold"/>
</dbReference>
<evidence type="ECO:0000256" key="1">
    <source>
        <dbReference type="ARBA" id="ARBA00023319"/>
    </source>
</evidence>
<keyword evidence="1" id="KW-0393">Immunoglobulin domain</keyword>
<dbReference type="Proteomes" id="UP000812440">
    <property type="component" value="Chromosome 7"/>
</dbReference>
<comment type="caution">
    <text evidence="5">The sequence shown here is derived from an EMBL/GenBank/DDBJ whole genome shotgun (WGS) entry which is preliminary data.</text>
</comment>
<evidence type="ECO:0000259" key="4">
    <source>
        <dbReference type="Pfam" id="PF16680"/>
    </source>
</evidence>
<dbReference type="InterPro" id="IPR032052">
    <property type="entry name" value="Ig_4"/>
</dbReference>
<reference evidence="5" key="1">
    <citation type="thesis" date="2020" institute="ProQuest LLC" country="789 East Eisenhower Parkway, Ann Arbor, MI, USA">
        <title>Comparative Genomics and Chromosome Evolution.</title>
        <authorList>
            <person name="Mudd A.B."/>
        </authorList>
    </citation>
    <scope>NUCLEOTIDE SEQUENCE</scope>
    <source>
        <strain evidence="5">Female2</strain>
        <tissue evidence="5">Blood</tissue>
    </source>
</reference>
<proteinExistence type="predicted"/>